<accession>A0ABW5M554</accession>
<keyword evidence="2" id="KW-1185">Reference proteome</keyword>
<dbReference type="RefSeq" id="WP_381521842.1">
    <property type="nucleotide sequence ID" value="NZ_JBHULN010000004.1"/>
</dbReference>
<dbReference type="EMBL" id="JBHULN010000004">
    <property type="protein sequence ID" value="MFD2570832.1"/>
    <property type="molecule type" value="Genomic_DNA"/>
</dbReference>
<reference evidence="2" key="1">
    <citation type="journal article" date="2019" name="Int. J. Syst. Evol. Microbiol.">
        <title>The Global Catalogue of Microorganisms (GCM) 10K type strain sequencing project: providing services to taxonomists for standard genome sequencing and annotation.</title>
        <authorList>
            <consortium name="The Broad Institute Genomics Platform"/>
            <consortium name="The Broad Institute Genome Sequencing Center for Infectious Disease"/>
            <person name="Wu L."/>
            <person name="Ma J."/>
        </authorList>
    </citation>
    <scope>NUCLEOTIDE SEQUENCE [LARGE SCALE GENOMIC DNA]</scope>
    <source>
        <strain evidence="2">KCTC 42805</strain>
    </source>
</reference>
<evidence type="ECO:0000313" key="2">
    <source>
        <dbReference type="Proteomes" id="UP001597469"/>
    </source>
</evidence>
<dbReference type="Pfam" id="PF19383">
    <property type="entry name" value="DUF5958"/>
    <property type="match status" value="1"/>
</dbReference>
<sequence length="265" mass="31072">MRTRSLNEELAINQFAQGVRSADDLLTEFSELDEERQWKRLFDLYRQVQPLALVEADFEQALADSSLEASDTAYNYLDFSWSAREGKKRVLYIADLKGALNSNLENTYKLLLYLFRIDYQRRFEQEKESPSKWWYQDLSDNEIVQGILTQYWALVDEVYATATFQSEFASLAKLWNVRDAWKQAGPPQPDPQMQTRFNFVTYNEMLNESDKLIGNKNSYAIGVLSHSLGKALSIRYKLDTDQTERLMFDVIEKHLQNIYNRGFCE</sequence>
<organism evidence="1 2">
    <name type="scientific">Spirosoma soli</name>
    <dbReference type="NCBI Taxonomy" id="1770529"/>
    <lineage>
        <taxon>Bacteria</taxon>
        <taxon>Pseudomonadati</taxon>
        <taxon>Bacteroidota</taxon>
        <taxon>Cytophagia</taxon>
        <taxon>Cytophagales</taxon>
        <taxon>Cytophagaceae</taxon>
        <taxon>Spirosoma</taxon>
    </lineage>
</organism>
<dbReference type="InterPro" id="IPR046002">
    <property type="entry name" value="DUF5958"/>
</dbReference>
<comment type="caution">
    <text evidence="1">The sequence shown here is derived from an EMBL/GenBank/DDBJ whole genome shotgun (WGS) entry which is preliminary data.</text>
</comment>
<evidence type="ECO:0000313" key="1">
    <source>
        <dbReference type="EMBL" id="MFD2570832.1"/>
    </source>
</evidence>
<proteinExistence type="predicted"/>
<gene>
    <name evidence="1" type="ORF">ACFSUS_09330</name>
</gene>
<name>A0ABW5M554_9BACT</name>
<protein>
    <submittedName>
        <fullName evidence="1">DUF5958 family protein</fullName>
    </submittedName>
</protein>
<dbReference type="Proteomes" id="UP001597469">
    <property type="component" value="Unassembled WGS sequence"/>
</dbReference>